<dbReference type="AlphaFoldDB" id="A0A392VF34"/>
<protein>
    <submittedName>
        <fullName evidence="1">Putative polyprotein</fullName>
    </submittedName>
</protein>
<keyword evidence="2" id="KW-1185">Reference proteome</keyword>
<dbReference type="Proteomes" id="UP000265520">
    <property type="component" value="Unassembled WGS sequence"/>
</dbReference>
<evidence type="ECO:0000313" key="1">
    <source>
        <dbReference type="EMBL" id="MCI87006.1"/>
    </source>
</evidence>
<dbReference type="Gene3D" id="3.10.10.10">
    <property type="entry name" value="HIV Type 1 Reverse Transcriptase, subunit A, domain 1"/>
    <property type="match status" value="1"/>
</dbReference>
<proteinExistence type="predicted"/>
<name>A0A392VF34_9FABA</name>
<evidence type="ECO:0000313" key="2">
    <source>
        <dbReference type="Proteomes" id="UP000265520"/>
    </source>
</evidence>
<sequence length="67" mass="7799">VSVELGKGFIRPSVSPWGAPALLVKKKDGSEANKNYKRLIWNERHWMLPLRGSEYGWVDAIRRKDYK</sequence>
<dbReference type="InterPro" id="IPR043502">
    <property type="entry name" value="DNA/RNA_pol_sf"/>
</dbReference>
<comment type="caution">
    <text evidence="1">The sequence shown here is derived from an EMBL/GenBank/DDBJ whole genome shotgun (WGS) entry which is preliminary data.</text>
</comment>
<accession>A0A392VF34</accession>
<dbReference type="EMBL" id="LXQA011155159">
    <property type="protein sequence ID" value="MCI87006.1"/>
    <property type="molecule type" value="Genomic_DNA"/>
</dbReference>
<feature type="non-terminal residue" evidence="1">
    <location>
        <position position="1"/>
    </location>
</feature>
<dbReference type="SUPFAM" id="SSF56672">
    <property type="entry name" value="DNA/RNA polymerases"/>
    <property type="match status" value="1"/>
</dbReference>
<organism evidence="1 2">
    <name type="scientific">Trifolium medium</name>
    <dbReference type="NCBI Taxonomy" id="97028"/>
    <lineage>
        <taxon>Eukaryota</taxon>
        <taxon>Viridiplantae</taxon>
        <taxon>Streptophyta</taxon>
        <taxon>Embryophyta</taxon>
        <taxon>Tracheophyta</taxon>
        <taxon>Spermatophyta</taxon>
        <taxon>Magnoliopsida</taxon>
        <taxon>eudicotyledons</taxon>
        <taxon>Gunneridae</taxon>
        <taxon>Pentapetalae</taxon>
        <taxon>rosids</taxon>
        <taxon>fabids</taxon>
        <taxon>Fabales</taxon>
        <taxon>Fabaceae</taxon>
        <taxon>Papilionoideae</taxon>
        <taxon>50 kb inversion clade</taxon>
        <taxon>NPAAA clade</taxon>
        <taxon>Hologalegina</taxon>
        <taxon>IRL clade</taxon>
        <taxon>Trifolieae</taxon>
        <taxon>Trifolium</taxon>
    </lineage>
</organism>
<reference evidence="1 2" key="1">
    <citation type="journal article" date="2018" name="Front. Plant Sci.">
        <title>Red Clover (Trifolium pratense) and Zigzag Clover (T. medium) - A Picture of Genomic Similarities and Differences.</title>
        <authorList>
            <person name="Dluhosova J."/>
            <person name="Istvanek J."/>
            <person name="Nedelnik J."/>
            <person name="Repkova J."/>
        </authorList>
    </citation>
    <scope>NUCLEOTIDE SEQUENCE [LARGE SCALE GENOMIC DNA]</scope>
    <source>
        <strain evidence="2">cv. 10/8</strain>
        <tissue evidence="1">Leaf</tissue>
    </source>
</reference>